<comment type="caution">
    <text evidence="1">The sequence shown here is derived from an EMBL/GenBank/DDBJ whole genome shotgun (WGS) entry which is preliminary data.</text>
</comment>
<organism evidence="1 2">
    <name type="scientific">Amycolatopsis minnesotensis</name>
    <dbReference type="NCBI Taxonomy" id="337894"/>
    <lineage>
        <taxon>Bacteria</taxon>
        <taxon>Bacillati</taxon>
        <taxon>Actinomycetota</taxon>
        <taxon>Actinomycetes</taxon>
        <taxon>Pseudonocardiales</taxon>
        <taxon>Pseudonocardiaceae</taxon>
        <taxon>Amycolatopsis</taxon>
    </lineage>
</organism>
<gene>
    <name evidence="1" type="ORF">GCM10009754_75550</name>
</gene>
<dbReference type="EMBL" id="BAAANN010000044">
    <property type="protein sequence ID" value="GAA1986503.1"/>
    <property type="molecule type" value="Genomic_DNA"/>
</dbReference>
<reference evidence="1 2" key="1">
    <citation type="journal article" date="2019" name="Int. J. Syst. Evol. Microbiol.">
        <title>The Global Catalogue of Microorganisms (GCM) 10K type strain sequencing project: providing services to taxonomists for standard genome sequencing and annotation.</title>
        <authorList>
            <consortium name="The Broad Institute Genomics Platform"/>
            <consortium name="The Broad Institute Genome Sequencing Center for Infectious Disease"/>
            <person name="Wu L."/>
            <person name="Ma J."/>
        </authorList>
    </citation>
    <scope>NUCLEOTIDE SEQUENCE [LARGE SCALE GENOMIC DNA]</scope>
    <source>
        <strain evidence="1 2">JCM 14545</strain>
    </source>
</reference>
<dbReference type="Proteomes" id="UP001501116">
    <property type="component" value="Unassembled WGS sequence"/>
</dbReference>
<accession>A0ABN2SH11</accession>
<keyword evidence="2" id="KW-1185">Reference proteome</keyword>
<evidence type="ECO:0000313" key="1">
    <source>
        <dbReference type="EMBL" id="GAA1986503.1"/>
    </source>
</evidence>
<proteinExistence type="predicted"/>
<evidence type="ECO:0000313" key="2">
    <source>
        <dbReference type="Proteomes" id="UP001501116"/>
    </source>
</evidence>
<protein>
    <submittedName>
        <fullName evidence="1">Uncharacterized protein</fullName>
    </submittedName>
</protein>
<name>A0ABN2SH11_9PSEU</name>
<sequence>MTPGDHTIESEEPRMSVINAERHIDYAADANAQEVDTERDAQHHGLLANAEATLAVAEELRKLREALCGNEKDKFDRGALGDLVAALTPSEGVW</sequence>